<dbReference type="InterPro" id="IPR002401">
    <property type="entry name" value="Cyt_P450_E_grp-I"/>
</dbReference>
<proteinExistence type="inferred from homology"/>
<feature type="non-terminal residue" evidence="6">
    <location>
        <position position="1"/>
    </location>
</feature>
<dbReference type="GO" id="GO:0005506">
    <property type="term" value="F:iron ion binding"/>
    <property type="evidence" value="ECO:0007669"/>
    <property type="project" value="InterPro"/>
</dbReference>
<dbReference type="GO" id="GO:0005737">
    <property type="term" value="C:cytoplasm"/>
    <property type="evidence" value="ECO:0007669"/>
    <property type="project" value="TreeGrafter"/>
</dbReference>
<gene>
    <name evidence="6" type="primary">Cyp2g1</name>
    <name evidence="6" type="ORF">NESACU_R16063</name>
</gene>
<feature type="transmembrane region" description="Helical" evidence="5">
    <location>
        <begin position="66"/>
        <end position="84"/>
    </location>
</feature>
<evidence type="ECO:0000256" key="4">
    <source>
        <dbReference type="ARBA" id="ARBA00023004"/>
    </source>
</evidence>
<comment type="similarity">
    <text evidence="2">Belongs to the cytochrome P450 family.</text>
</comment>
<evidence type="ECO:0000256" key="3">
    <source>
        <dbReference type="ARBA" id="ARBA00022723"/>
    </source>
</evidence>
<dbReference type="InterPro" id="IPR050182">
    <property type="entry name" value="Cytochrome_P450_fam2"/>
</dbReference>
<dbReference type="Pfam" id="PF00067">
    <property type="entry name" value="p450"/>
    <property type="match status" value="1"/>
</dbReference>
<organism evidence="6 7">
    <name type="scientific">Nesospiza acunhae</name>
    <dbReference type="NCBI Taxonomy" id="381881"/>
    <lineage>
        <taxon>Eukaryota</taxon>
        <taxon>Metazoa</taxon>
        <taxon>Chordata</taxon>
        <taxon>Craniata</taxon>
        <taxon>Vertebrata</taxon>
        <taxon>Euteleostomi</taxon>
        <taxon>Archelosauria</taxon>
        <taxon>Archosauria</taxon>
        <taxon>Dinosauria</taxon>
        <taxon>Saurischia</taxon>
        <taxon>Theropoda</taxon>
        <taxon>Coelurosauria</taxon>
        <taxon>Aves</taxon>
        <taxon>Neognathae</taxon>
        <taxon>Neoaves</taxon>
        <taxon>Telluraves</taxon>
        <taxon>Australaves</taxon>
        <taxon>Passeriformes</taxon>
        <taxon>Thraupidae</taxon>
        <taxon>Nesospiza</taxon>
    </lineage>
</organism>
<evidence type="ECO:0000313" key="7">
    <source>
        <dbReference type="Proteomes" id="UP000549091"/>
    </source>
</evidence>
<evidence type="ECO:0000256" key="1">
    <source>
        <dbReference type="ARBA" id="ARBA00001971"/>
    </source>
</evidence>
<dbReference type="GO" id="GO:0019373">
    <property type="term" value="P:epoxygenase P450 pathway"/>
    <property type="evidence" value="ECO:0007669"/>
    <property type="project" value="TreeGrafter"/>
</dbReference>
<keyword evidence="7" id="KW-1185">Reference proteome</keyword>
<dbReference type="Proteomes" id="UP000549091">
    <property type="component" value="Unassembled WGS sequence"/>
</dbReference>
<sequence>NVICTIVFGRRFAYDDAEFLELLRLMNDAFREMSTPWAQVSISGSFREFSGIFGEFWEVLGEFLRIFYFGVGFGFFLLVSLILGRDLCFWQEKGVPGSEFTQENLELTTLNLFFAGTETVSSTLRFGLLFLMRHPHVEGESPGHPAQFPSQN</sequence>
<dbReference type="EMBL" id="VZSU01000513">
    <property type="protein sequence ID" value="NWZ92528.1"/>
    <property type="molecule type" value="Genomic_DNA"/>
</dbReference>
<dbReference type="GO" id="GO:0006805">
    <property type="term" value="P:xenobiotic metabolic process"/>
    <property type="evidence" value="ECO:0007669"/>
    <property type="project" value="TreeGrafter"/>
</dbReference>
<dbReference type="InterPro" id="IPR001128">
    <property type="entry name" value="Cyt_P450"/>
</dbReference>
<comment type="caution">
    <text evidence="6">The sequence shown here is derived from an EMBL/GenBank/DDBJ whole genome shotgun (WGS) entry which is preliminary data.</text>
</comment>
<keyword evidence="5" id="KW-0472">Membrane</keyword>
<keyword evidence="5" id="KW-0812">Transmembrane</keyword>
<keyword evidence="4" id="KW-0408">Iron</keyword>
<accession>A0A7K7RJZ1</accession>
<evidence type="ECO:0000256" key="2">
    <source>
        <dbReference type="ARBA" id="ARBA00010617"/>
    </source>
</evidence>
<dbReference type="PRINTS" id="PR00463">
    <property type="entry name" value="EP450I"/>
</dbReference>
<evidence type="ECO:0000313" key="6">
    <source>
        <dbReference type="EMBL" id="NWZ92528.1"/>
    </source>
</evidence>
<dbReference type="InterPro" id="IPR036396">
    <property type="entry name" value="Cyt_P450_sf"/>
</dbReference>
<evidence type="ECO:0000256" key="5">
    <source>
        <dbReference type="SAM" id="Phobius"/>
    </source>
</evidence>
<dbReference type="PANTHER" id="PTHR24300:SF424">
    <property type="entry name" value="CYTOCHROME P450"/>
    <property type="match status" value="1"/>
</dbReference>
<feature type="non-terminal residue" evidence="6">
    <location>
        <position position="152"/>
    </location>
</feature>
<dbReference type="Gene3D" id="1.10.630.10">
    <property type="entry name" value="Cytochrome P450"/>
    <property type="match status" value="2"/>
</dbReference>
<dbReference type="SUPFAM" id="SSF48264">
    <property type="entry name" value="Cytochrome P450"/>
    <property type="match status" value="1"/>
</dbReference>
<dbReference type="AlphaFoldDB" id="A0A7K7RJZ1"/>
<keyword evidence="5" id="KW-1133">Transmembrane helix</keyword>
<comment type="cofactor">
    <cofactor evidence="1">
        <name>heme</name>
        <dbReference type="ChEBI" id="CHEBI:30413"/>
    </cofactor>
</comment>
<protein>
    <submittedName>
        <fullName evidence="6">CP2G1 protein</fullName>
    </submittedName>
</protein>
<name>A0A7K7RJZ1_9PASS</name>
<dbReference type="GO" id="GO:0016712">
    <property type="term" value="F:oxidoreductase activity, acting on paired donors, with incorporation or reduction of molecular oxygen, reduced flavin or flavoprotein as one donor, and incorporation of one atom of oxygen"/>
    <property type="evidence" value="ECO:0007669"/>
    <property type="project" value="TreeGrafter"/>
</dbReference>
<dbReference type="PANTHER" id="PTHR24300">
    <property type="entry name" value="CYTOCHROME P450 508A4-RELATED"/>
    <property type="match status" value="1"/>
</dbReference>
<dbReference type="GO" id="GO:0008392">
    <property type="term" value="F:arachidonate epoxygenase activity"/>
    <property type="evidence" value="ECO:0007669"/>
    <property type="project" value="TreeGrafter"/>
</dbReference>
<reference evidence="6 7" key="1">
    <citation type="submission" date="2019-09" db="EMBL/GenBank/DDBJ databases">
        <title>Bird 10,000 Genomes (B10K) Project - Family phase.</title>
        <authorList>
            <person name="Zhang G."/>
        </authorList>
    </citation>
    <scope>NUCLEOTIDE SEQUENCE [LARGE SCALE GENOMIC DNA]</scope>
    <source>
        <strain evidence="6">OUT-0053</strain>
        <tissue evidence="6">Muscle</tissue>
    </source>
</reference>
<keyword evidence="3" id="KW-0479">Metal-binding</keyword>
<dbReference type="GO" id="GO:0020037">
    <property type="term" value="F:heme binding"/>
    <property type="evidence" value="ECO:0007669"/>
    <property type="project" value="InterPro"/>
</dbReference>